<dbReference type="InterPro" id="IPR056552">
    <property type="entry name" value="Ribonucl_Kappa"/>
</dbReference>
<sequence>MKPVVSAFNAWTCVVISVFAIVILSVIGALFKTNNHSMMGSEEDPADGAAVAASVFGAVAIYGAFLVFCAGQAYLHQRDRSRGAIALS</sequence>
<keyword evidence="7" id="KW-1185">Reference proteome</keyword>
<evidence type="ECO:0000256" key="1">
    <source>
        <dbReference type="ARBA" id="ARBA00004370"/>
    </source>
</evidence>
<organism evidence="6 7">
    <name type="scientific">Aureobasidium melanogenum (strain CBS 110374)</name>
    <name type="common">Aureobasidium pullulans var. melanogenum</name>
    <dbReference type="NCBI Taxonomy" id="1043003"/>
    <lineage>
        <taxon>Eukaryota</taxon>
        <taxon>Fungi</taxon>
        <taxon>Dikarya</taxon>
        <taxon>Ascomycota</taxon>
        <taxon>Pezizomycotina</taxon>
        <taxon>Dothideomycetes</taxon>
        <taxon>Dothideomycetidae</taxon>
        <taxon>Dothideales</taxon>
        <taxon>Saccotheciaceae</taxon>
        <taxon>Aureobasidium</taxon>
    </lineage>
</organism>
<reference evidence="6 7" key="1">
    <citation type="journal article" date="2014" name="BMC Genomics">
        <title>Genome sequencing of four Aureobasidium pullulans varieties: biotechnological potential, stress tolerance, and description of new species.</title>
        <authorList>
            <person name="Gostin Ar C."/>
            <person name="Ohm R.A."/>
            <person name="Kogej T."/>
            <person name="Sonjak S."/>
            <person name="Turk M."/>
            <person name="Zajc J."/>
            <person name="Zalar P."/>
            <person name="Grube M."/>
            <person name="Sun H."/>
            <person name="Han J."/>
            <person name="Sharma A."/>
            <person name="Chiniquy J."/>
            <person name="Ngan C.Y."/>
            <person name="Lipzen A."/>
            <person name="Barry K."/>
            <person name="Grigoriev I.V."/>
            <person name="Gunde-Cimerman N."/>
        </authorList>
    </citation>
    <scope>NUCLEOTIDE SEQUENCE [LARGE SCALE GENOMIC DNA]</scope>
    <source>
        <strain evidence="6 7">CBS 110374</strain>
    </source>
</reference>
<evidence type="ECO:0000313" key="7">
    <source>
        <dbReference type="Proteomes" id="UP000030672"/>
    </source>
</evidence>
<evidence type="ECO:0000256" key="4">
    <source>
        <dbReference type="ARBA" id="ARBA00023136"/>
    </source>
</evidence>
<dbReference type="STRING" id="1043003.A0A074W152"/>
<comment type="subcellular location">
    <subcellularLocation>
        <location evidence="1">Membrane</location>
    </subcellularLocation>
</comment>
<dbReference type="RefSeq" id="XP_040883853.1">
    <property type="nucleotide sequence ID" value="XM_041027528.1"/>
</dbReference>
<evidence type="ECO:0000256" key="2">
    <source>
        <dbReference type="ARBA" id="ARBA00022692"/>
    </source>
</evidence>
<protein>
    <submittedName>
        <fullName evidence="6">Uncharacterized protein</fullName>
    </submittedName>
</protein>
<dbReference type="AlphaFoldDB" id="A0A074W152"/>
<accession>A0A074W152</accession>
<dbReference type="EMBL" id="KL584825">
    <property type="protein sequence ID" value="KEQ66830.1"/>
    <property type="molecule type" value="Genomic_DNA"/>
</dbReference>
<evidence type="ECO:0000256" key="5">
    <source>
        <dbReference type="SAM" id="Phobius"/>
    </source>
</evidence>
<feature type="transmembrane region" description="Helical" evidence="5">
    <location>
        <begin position="51"/>
        <end position="75"/>
    </location>
</feature>
<keyword evidence="3 5" id="KW-1133">Transmembrane helix</keyword>
<gene>
    <name evidence="6" type="ORF">M437DRAFT_81305</name>
</gene>
<name>A0A074W152_AURM1</name>
<evidence type="ECO:0000256" key="3">
    <source>
        <dbReference type="ARBA" id="ARBA00022989"/>
    </source>
</evidence>
<feature type="transmembrane region" description="Helical" evidence="5">
    <location>
        <begin position="7"/>
        <end position="31"/>
    </location>
</feature>
<dbReference type="HOGENOM" id="CLU_115063_1_0_1"/>
<proteinExistence type="predicted"/>
<keyword evidence="2 5" id="KW-0812">Transmembrane</keyword>
<keyword evidence="4 5" id="KW-0472">Membrane</keyword>
<dbReference type="Pfam" id="PF23489">
    <property type="entry name" value="V-ATPase_su_f"/>
    <property type="match status" value="1"/>
</dbReference>
<dbReference type="Proteomes" id="UP000030672">
    <property type="component" value="Unassembled WGS sequence"/>
</dbReference>
<dbReference type="GeneID" id="63920901"/>
<evidence type="ECO:0000313" key="6">
    <source>
        <dbReference type="EMBL" id="KEQ66830.1"/>
    </source>
</evidence>
<dbReference type="GO" id="GO:0016020">
    <property type="term" value="C:membrane"/>
    <property type="evidence" value="ECO:0007669"/>
    <property type="project" value="UniProtKB-SubCell"/>
</dbReference>